<dbReference type="AlphaFoldDB" id="A0A9X3CME3"/>
<dbReference type="PANTHER" id="PTHR45228:SF1">
    <property type="entry name" value="CYCLIC DI-GMP PHOSPHODIESTERASE TM_0186"/>
    <property type="match status" value="1"/>
</dbReference>
<dbReference type="PANTHER" id="PTHR45228">
    <property type="entry name" value="CYCLIC DI-GMP PHOSPHODIESTERASE TM_0186-RELATED"/>
    <property type="match status" value="1"/>
</dbReference>
<dbReference type="SUPFAM" id="SSF109604">
    <property type="entry name" value="HD-domain/PDEase-like"/>
    <property type="match status" value="1"/>
</dbReference>
<accession>A0A9X3CME3</accession>
<dbReference type="Gene3D" id="1.10.3210.10">
    <property type="entry name" value="Hypothetical protein af1432"/>
    <property type="match status" value="1"/>
</dbReference>
<gene>
    <name evidence="2" type="ORF">MD535_03410</name>
</gene>
<reference evidence="2" key="1">
    <citation type="submission" date="2022-02" db="EMBL/GenBank/DDBJ databases">
        <title>Vibrio sp. nov, a new bacterium isolated from seawater.</title>
        <authorList>
            <person name="Yuan Y."/>
        </authorList>
    </citation>
    <scope>NUCLEOTIDE SEQUENCE</scope>
    <source>
        <strain evidence="2">ZSDZ65</strain>
    </source>
</reference>
<sequence>MDYIDCISTTNRALSCRNGIDELFDSLKVSYPLLSRLCVTVTHSDYLENFHVIDSQHTGDRYDVVSMASSSCLSLMQIIENEEIRIVSDLAELPNNERVRKLRSLGHQSSLTMGIKLNQTEGALLFFNSTQPGYFENGALHSDLLFVKEVIFSLLCHDKNKHQMLLQALKLALSISHKRDPETADHLHRMGLYSKLLAELLAKSQPINHRFIQWIELYAPFHDIGKYRIPDEILFSTKRFTTKERSIMNQHVHYGVDIIDDVLTTIDAVHSTSAEIEFLKNIILCHHERYDGKGYPLNLAHTAIPLEARIVSIADVFDALVSKRAYKPAWPIEQTKQYIAAQTGKAFDPMIVDILVSNFERFEAIYQQYPPQENDVDCSMAKRKPTPKTAKSTQ</sequence>
<dbReference type="InterPro" id="IPR003607">
    <property type="entry name" value="HD/PDEase_dom"/>
</dbReference>
<keyword evidence="3" id="KW-1185">Reference proteome</keyword>
<dbReference type="EMBL" id="JAKRRY010000002">
    <property type="protein sequence ID" value="MCW8345075.1"/>
    <property type="molecule type" value="Genomic_DNA"/>
</dbReference>
<dbReference type="PROSITE" id="PS51832">
    <property type="entry name" value="HD_GYP"/>
    <property type="match status" value="1"/>
</dbReference>
<dbReference type="GO" id="GO:0008081">
    <property type="term" value="F:phosphoric diester hydrolase activity"/>
    <property type="evidence" value="ECO:0007669"/>
    <property type="project" value="UniProtKB-ARBA"/>
</dbReference>
<dbReference type="Proteomes" id="UP001155587">
    <property type="component" value="Unassembled WGS sequence"/>
</dbReference>
<organism evidence="2 3">
    <name type="scientific">Vibrio qingdaonensis</name>
    <dbReference type="NCBI Taxonomy" id="2829491"/>
    <lineage>
        <taxon>Bacteria</taxon>
        <taxon>Pseudomonadati</taxon>
        <taxon>Pseudomonadota</taxon>
        <taxon>Gammaproteobacteria</taxon>
        <taxon>Vibrionales</taxon>
        <taxon>Vibrionaceae</taxon>
        <taxon>Vibrio</taxon>
    </lineage>
</organism>
<evidence type="ECO:0000259" key="1">
    <source>
        <dbReference type="PROSITE" id="PS51832"/>
    </source>
</evidence>
<name>A0A9X3CME3_9VIBR</name>
<proteinExistence type="predicted"/>
<evidence type="ECO:0000313" key="2">
    <source>
        <dbReference type="EMBL" id="MCW8345075.1"/>
    </source>
</evidence>
<protein>
    <submittedName>
        <fullName evidence="2">HD domain-containing protein</fullName>
    </submittedName>
</protein>
<dbReference type="CDD" id="cd00077">
    <property type="entry name" value="HDc"/>
    <property type="match status" value="1"/>
</dbReference>
<evidence type="ECO:0000313" key="3">
    <source>
        <dbReference type="Proteomes" id="UP001155587"/>
    </source>
</evidence>
<dbReference type="InterPro" id="IPR052020">
    <property type="entry name" value="Cyclic_di-GMP/3'3'-cGAMP_PDE"/>
</dbReference>
<dbReference type="InterPro" id="IPR037522">
    <property type="entry name" value="HD_GYP_dom"/>
</dbReference>
<dbReference type="RefSeq" id="WP_265673519.1">
    <property type="nucleotide sequence ID" value="NZ_JAKRRY010000002.1"/>
</dbReference>
<feature type="domain" description="HD-GYP" evidence="1">
    <location>
        <begin position="161"/>
        <end position="371"/>
    </location>
</feature>
<comment type="caution">
    <text evidence="2">The sequence shown here is derived from an EMBL/GenBank/DDBJ whole genome shotgun (WGS) entry which is preliminary data.</text>
</comment>
<dbReference type="Pfam" id="PF13487">
    <property type="entry name" value="HD_5"/>
    <property type="match status" value="1"/>
</dbReference>
<dbReference type="SMART" id="SM00471">
    <property type="entry name" value="HDc"/>
    <property type="match status" value="1"/>
</dbReference>